<proteinExistence type="predicted"/>
<evidence type="ECO:0000313" key="2">
    <source>
        <dbReference type="EMBL" id="MBB6032980.1"/>
    </source>
</evidence>
<sequence>MPLTFDTAKAGKPAEFKEHSGDINTAHTTMITLRQNYLTTVSGLEPSWKGRDYAGLQARSKIVGENIEDAERRLKDATTTLGEHGPLMEGLRMQMVRTENQARLQLYLTQGGRAQISPIQMARLNAMAATPPPAGQAAYAAELARLELGVATYTGQLQYELLELIFQDLSCAARMHSLGLLLKRVTAVLGGDTSRRPTNVTVAADPAQRPGGFRAQTMRDSVRNTPQNPPGTLRDAHDGSVIGHVDSTGMPRRNPANPFDVGHPTGHESIRHEEAARLWGRRRADVNARHNSVPYRLESRPTNRSGVNEGPMTTNLWVRDYLGHYDYPPMPTIP</sequence>
<organism evidence="2 3">
    <name type="scientific">Phytomonospora endophytica</name>
    <dbReference type="NCBI Taxonomy" id="714109"/>
    <lineage>
        <taxon>Bacteria</taxon>
        <taxon>Bacillati</taxon>
        <taxon>Actinomycetota</taxon>
        <taxon>Actinomycetes</taxon>
        <taxon>Micromonosporales</taxon>
        <taxon>Micromonosporaceae</taxon>
        <taxon>Phytomonospora</taxon>
    </lineage>
</organism>
<dbReference type="Proteomes" id="UP000548476">
    <property type="component" value="Unassembled WGS sequence"/>
</dbReference>
<evidence type="ECO:0000256" key="1">
    <source>
        <dbReference type="SAM" id="MobiDB-lite"/>
    </source>
</evidence>
<dbReference type="AlphaFoldDB" id="A0A841FM07"/>
<keyword evidence="3" id="KW-1185">Reference proteome</keyword>
<comment type="caution">
    <text evidence="2">The sequence shown here is derived from an EMBL/GenBank/DDBJ whole genome shotgun (WGS) entry which is preliminary data.</text>
</comment>
<accession>A0A841FM07</accession>
<feature type="region of interest" description="Disordered" evidence="1">
    <location>
        <begin position="220"/>
        <end position="266"/>
    </location>
</feature>
<gene>
    <name evidence="2" type="ORF">HNR73_000827</name>
</gene>
<reference evidence="2 3" key="1">
    <citation type="submission" date="2020-08" db="EMBL/GenBank/DDBJ databases">
        <title>Genomic Encyclopedia of Type Strains, Phase IV (KMG-IV): sequencing the most valuable type-strain genomes for metagenomic binning, comparative biology and taxonomic classification.</title>
        <authorList>
            <person name="Goeker M."/>
        </authorList>
    </citation>
    <scope>NUCLEOTIDE SEQUENCE [LARGE SCALE GENOMIC DNA]</scope>
    <source>
        <strain evidence="2 3">YIM 65646</strain>
    </source>
</reference>
<protein>
    <submittedName>
        <fullName evidence="2">Uncharacterized protein</fullName>
    </submittedName>
</protein>
<dbReference type="RefSeq" id="WP_184785904.1">
    <property type="nucleotide sequence ID" value="NZ_BONT01000020.1"/>
</dbReference>
<evidence type="ECO:0000313" key="3">
    <source>
        <dbReference type="Proteomes" id="UP000548476"/>
    </source>
</evidence>
<name>A0A841FM07_9ACTN</name>
<dbReference type="EMBL" id="JACHGT010000002">
    <property type="protein sequence ID" value="MBB6032980.1"/>
    <property type="molecule type" value="Genomic_DNA"/>
</dbReference>